<protein>
    <submittedName>
        <fullName evidence="2">TraX protein</fullName>
    </submittedName>
</protein>
<name>A0A0W0VG23_9GAMM</name>
<evidence type="ECO:0000313" key="2">
    <source>
        <dbReference type="EMBL" id="KTD19034.1"/>
    </source>
</evidence>
<keyword evidence="1" id="KW-0812">Transmembrane</keyword>
<feature type="transmembrane region" description="Helical" evidence="1">
    <location>
        <begin position="132"/>
        <end position="165"/>
    </location>
</feature>
<dbReference type="STRING" id="456.Ljor_0257"/>
<dbReference type="Proteomes" id="UP000055035">
    <property type="component" value="Unassembled WGS sequence"/>
</dbReference>
<dbReference type="InterPro" id="IPR008875">
    <property type="entry name" value="TraX"/>
</dbReference>
<feature type="transmembrane region" description="Helical" evidence="1">
    <location>
        <begin position="84"/>
        <end position="102"/>
    </location>
</feature>
<feature type="transmembrane region" description="Helical" evidence="1">
    <location>
        <begin position="191"/>
        <end position="208"/>
    </location>
</feature>
<keyword evidence="1" id="KW-1133">Transmembrane helix</keyword>
<dbReference type="RefSeq" id="WP_058469839.1">
    <property type="nucleotide sequence ID" value="NZ_CAAAIC010000005.1"/>
</dbReference>
<dbReference type="PATRIC" id="fig|456.5.peg.274"/>
<dbReference type="Pfam" id="PF05857">
    <property type="entry name" value="TraX"/>
    <property type="match status" value="1"/>
</dbReference>
<reference evidence="2 3" key="1">
    <citation type="submission" date="2015-11" db="EMBL/GenBank/DDBJ databases">
        <title>Genomic analysis of 38 Legionella species identifies large and diverse effector repertoires.</title>
        <authorList>
            <person name="Burstein D."/>
            <person name="Amaro F."/>
            <person name="Zusman T."/>
            <person name="Lifshitz Z."/>
            <person name="Cohen O."/>
            <person name="Gilbert J.A."/>
            <person name="Pupko T."/>
            <person name="Shuman H.A."/>
            <person name="Segal G."/>
        </authorList>
    </citation>
    <scope>NUCLEOTIDE SEQUENCE [LARGE SCALE GENOMIC DNA]</scope>
    <source>
        <strain evidence="2 3">BL-540</strain>
    </source>
</reference>
<organism evidence="2 3">
    <name type="scientific">Legionella jordanis</name>
    <dbReference type="NCBI Taxonomy" id="456"/>
    <lineage>
        <taxon>Bacteria</taxon>
        <taxon>Pseudomonadati</taxon>
        <taxon>Pseudomonadota</taxon>
        <taxon>Gammaproteobacteria</taxon>
        <taxon>Legionellales</taxon>
        <taxon>Legionellaceae</taxon>
        <taxon>Legionella</taxon>
    </lineage>
</organism>
<dbReference type="EMBL" id="LNYJ01000003">
    <property type="protein sequence ID" value="KTD19034.1"/>
    <property type="molecule type" value="Genomic_DNA"/>
</dbReference>
<gene>
    <name evidence="2" type="ORF">Ljor_0257</name>
</gene>
<dbReference type="OrthoDB" id="9781069at2"/>
<keyword evidence="1" id="KW-0472">Membrane</keyword>
<evidence type="ECO:0000313" key="3">
    <source>
        <dbReference type="Proteomes" id="UP000055035"/>
    </source>
</evidence>
<comment type="caution">
    <text evidence="2">The sequence shown here is derived from an EMBL/GenBank/DDBJ whole genome shotgun (WGS) entry which is preliminary data.</text>
</comment>
<accession>A0A0W0VG23</accession>
<keyword evidence="3" id="KW-1185">Reference proteome</keyword>
<feature type="transmembrane region" description="Helical" evidence="1">
    <location>
        <begin position="215"/>
        <end position="232"/>
    </location>
</feature>
<evidence type="ECO:0000256" key="1">
    <source>
        <dbReference type="SAM" id="Phobius"/>
    </source>
</evidence>
<sequence length="236" mass="27021">MTSSANTKHLNALFSINIKSGSIEALKWIAVASMTIDHFNRFFFNGSVEGAYDVGRLAMPIFAFIFAYNLSRPGTLERQAYYKSFKRLIAFGILATPAYMAMRHLQHLWPLNIMFMLFAAAFFFYCCEMGGILYLFLGSLVAFVAGIFVEYSWIGILFCIAAWFFCKNSTPLSLAAFLVSYGLLDYLNGNHWALVSLPLIFLATQIDFKIARIPYFFYVYYPTHLTIFWLATKIMR</sequence>
<dbReference type="AlphaFoldDB" id="A0A0W0VG23"/>
<proteinExistence type="predicted"/>